<dbReference type="NCBIfam" id="TIGR01891">
    <property type="entry name" value="amidohydrolases"/>
    <property type="match status" value="1"/>
</dbReference>
<dbReference type="PANTHER" id="PTHR11014:SF63">
    <property type="entry name" value="METALLOPEPTIDASE, PUTATIVE (AFU_ORTHOLOGUE AFUA_6G09600)-RELATED"/>
    <property type="match status" value="1"/>
</dbReference>
<dbReference type="RefSeq" id="WP_377001995.1">
    <property type="nucleotide sequence ID" value="NZ_JBHSQE010000009.1"/>
</dbReference>
<sequence>MVLHALSADLAATRSAREELYRWFHQHPELSGREEATSERILRVLIDAGVKARRVGPTGVVGLIANGPGPVVAVRADIDALPVAEASGKDYSATGPVSHACGHDVHISSLLAACEVFQRRREAWSGTFVAVFQPAEETASGARQMLADGLADLIPRPDVYLGQHVLGTVPGGHVGTAAGPVLSAGASLKVTVHGRGSHGSMPEKSVDPVVLAASIVMRLQTVVAREVLPSATAVLTVGALHVGTRSNVIADRAELLLNTRAYDRDVEKHVHAAIERIVRAECLAAASPREPEFEWYDEYPLTSNDAATTRRVREAFDNYFGPRSGDLPPVAASEDFSVIPDALGVPYCYWGLGGFVDMAAAPGNHNPAFAPDLQPTLDAGVEAIVVAASAWLDAGATPPAHW</sequence>
<dbReference type="SUPFAM" id="SSF53187">
    <property type="entry name" value="Zn-dependent exopeptidases"/>
    <property type="match status" value="1"/>
</dbReference>
<dbReference type="Gene3D" id="3.30.70.360">
    <property type="match status" value="1"/>
</dbReference>
<dbReference type="Gene3D" id="3.40.630.10">
    <property type="entry name" value="Zn peptidases"/>
    <property type="match status" value="1"/>
</dbReference>
<dbReference type="InterPro" id="IPR017439">
    <property type="entry name" value="Amidohydrolase"/>
</dbReference>
<feature type="domain" description="Peptidase M20 dimerisation" evidence="1">
    <location>
        <begin position="186"/>
        <end position="282"/>
    </location>
</feature>
<dbReference type="PANTHER" id="PTHR11014">
    <property type="entry name" value="PEPTIDASE M20 FAMILY MEMBER"/>
    <property type="match status" value="1"/>
</dbReference>
<proteinExistence type="predicted"/>
<evidence type="ECO:0000259" key="1">
    <source>
        <dbReference type="Pfam" id="PF07687"/>
    </source>
</evidence>
<keyword evidence="3" id="KW-1185">Reference proteome</keyword>
<dbReference type="Pfam" id="PF07687">
    <property type="entry name" value="M20_dimer"/>
    <property type="match status" value="1"/>
</dbReference>
<accession>A0ABW1QD82</accession>
<dbReference type="SUPFAM" id="SSF55031">
    <property type="entry name" value="Bacterial exopeptidase dimerisation domain"/>
    <property type="match status" value="1"/>
</dbReference>
<organism evidence="2 3">
    <name type="scientific">Corynebacterium nasicanis</name>
    <dbReference type="NCBI Taxonomy" id="1448267"/>
    <lineage>
        <taxon>Bacteria</taxon>
        <taxon>Bacillati</taxon>
        <taxon>Actinomycetota</taxon>
        <taxon>Actinomycetes</taxon>
        <taxon>Mycobacteriales</taxon>
        <taxon>Corynebacteriaceae</taxon>
        <taxon>Corynebacterium</taxon>
    </lineage>
</organism>
<name>A0ABW1QD82_9CORY</name>
<dbReference type="Pfam" id="PF01546">
    <property type="entry name" value="Peptidase_M20"/>
    <property type="match status" value="1"/>
</dbReference>
<dbReference type="InterPro" id="IPR011650">
    <property type="entry name" value="Peptidase_M20_dimer"/>
</dbReference>
<reference evidence="3" key="1">
    <citation type="journal article" date="2019" name="Int. J. Syst. Evol. Microbiol.">
        <title>The Global Catalogue of Microorganisms (GCM) 10K type strain sequencing project: providing services to taxonomists for standard genome sequencing and annotation.</title>
        <authorList>
            <consortium name="The Broad Institute Genomics Platform"/>
            <consortium name="The Broad Institute Genome Sequencing Center for Infectious Disease"/>
            <person name="Wu L."/>
            <person name="Ma J."/>
        </authorList>
    </citation>
    <scope>NUCLEOTIDE SEQUENCE [LARGE SCALE GENOMIC DNA]</scope>
    <source>
        <strain evidence="3">CCUG 51943</strain>
    </source>
</reference>
<gene>
    <name evidence="2" type="ORF">ACFPUZ_11280</name>
</gene>
<evidence type="ECO:0000313" key="3">
    <source>
        <dbReference type="Proteomes" id="UP001596244"/>
    </source>
</evidence>
<evidence type="ECO:0000313" key="2">
    <source>
        <dbReference type="EMBL" id="MFC6147382.1"/>
    </source>
</evidence>
<dbReference type="InterPro" id="IPR002933">
    <property type="entry name" value="Peptidase_M20"/>
</dbReference>
<dbReference type="PIRSF" id="PIRSF005962">
    <property type="entry name" value="Pept_M20D_amidohydro"/>
    <property type="match status" value="1"/>
</dbReference>
<dbReference type="EMBL" id="JBHSQE010000009">
    <property type="protein sequence ID" value="MFC6147382.1"/>
    <property type="molecule type" value="Genomic_DNA"/>
</dbReference>
<protein>
    <submittedName>
        <fullName evidence="2">Amidohydrolase</fullName>
    </submittedName>
</protein>
<dbReference type="Proteomes" id="UP001596244">
    <property type="component" value="Unassembled WGS sequence"/>
</dbReference>
<comment type="caution">
    <text evidence="2">The sequence shown here is derived from an EMBL/GenBank/DDBJ whole genome shotgun (WGS) entry which is preliminary data.</text>
</comment>
<dbReference type="InterPro" id="IPR036264">
    <property type="entry name" value="Bact_exopeptidase_dim_dom"/>
</dbReference>